<evidence type="ECO:0000256" key="5">
    <source>
        <dbReference type="HAMAP-Rule" id="MF_00902"/>
    </source>
</evidence>
<comment type="subcellular location">
    <subcellularLocation>
        <location evidence="5">Cell membrane</location>
        <topology evidence="5">Multi-pass membrane protein</topology>
    </subcellularLocation>
    <subcellularLocation>
        <location evidence="1">Membrane</location>
        <topology evidence="1">Multi-pass membrane protein</topology>
    </subcellularLocation>
</comment>
<comment type="subunit">
    <text evidence="5">Forms a complex with TatA.</text>
</comment>
<feature type="transmembrane region" description="Helical" evidence="5">
    <location>
        <begin position="108"/>
        <end position="128"/>
    </location>
</feature>
<dbReference type="Pfam" id="PF00902">
    <property type="entry name" value="TatC"/>
    <property type="match status" value="1"/>
</dbReference>
<evidence type="ECO:0000256" key="2">
    <source>
        <dbReference type="ARBA" id="ARBA00022692"/>
    </source>
</evidence>
<proteinExistence type="inferred from homology"/>
<dbReference type="PANTHER" id="PTHR30371:SF0">
    <property type="entry name" value="SEC-INDEPENDENT PROTEIN TRANSLOCASE PROTEIN TATC, CHLOROPLASTIC-RELATED"/>
    <property type="match status" value="1"/>
</dbReference>
<feature type="transmembrane region" description="Helical" evidence="5">
    <location>
        <begin position="149"/>
        <end position="174"/>
    </location>
</feature>
<evidence type="ECO:0000313" key="7">
    <source>
        <dbReference type="EMBL" id="BBE42917.1"/>
    </source>
</evidence>
<dbReference type="NCBIfam" id="TIGR00945">
    <property type="entry name" value="tatC"/>
    <property type="match status" value="1"/>
</dbReference>
<organism evidence="7 8">
    <name type="scientific">Conexivisphaera calida</name>
    <dbReference type="NCBI Taxonomy" id="1874277"/>
    <lineage>
        <taxon>Archaea</taxon>
        <taxon>Nitrososphaerota</taxon>
        <taxon>Conexivisphaeria</taxon>
        <taxon>Conexivisphaerales</taxon>
        <taxon>Conexivisphaeraceae</taxon>
        <taxon>Conexivisphaera</taxon>
    </lineage>
</organism>
<dbReference type="PRINTS" id="PR01840">
    <property type="entry name" value="TATCFAMILY"/>
</dbReference>
<feature type="transmembrane region" description="Helical" evidence="5">
    <location>
        <begin position="259"/>
        <end position="279"/>
    </location>
</feature>
<evidence type="ECO:0000256" key="3">
    <source>
        <dbReference type="ARBA" id="ARBA00022989"/>
    </source>
</evidence>
<dbReference type="HAMAP" id="MF_00902">
    <property type="entry name" value="TatC"/>
    <property type="match status" value="1"/>
</dbReference>
<dbReference type="GO" id="GO:0065002">
    <property type="term" value="P:intracellular protein transmembrane transport"/>
    <property type="evidence" value="ECO:0007669"/>
    <property type="project" value="TreeGrafter"/>
</dbReference>
<keyword evidence="2 5" id="KW-0812">Transmembrane</keyword>
<evidence type="ECO:0000256" key="1">
    <source>
        <dbReference type="ARBA" id="ARBA00004141"/>
    </source>
</evidence>
<dbReference type="PANTHER" id="PTHR30371">
    <property type="entry name" value="SEC-INDEPENDENT PROTEIN TRANSLOCASE PROTEIN TATC"/>
    <property type="match status" value="1"/>
</dbReference>
<reference evidence="7 8" key="1">
    <citation type="journal article" date="2019" name="ISME J.">
        <title>Isolation and characterization of a thermophilic sulfur- and iron-reducing thaumarchaeote from a terrestrial acidic hot spring.</title>
        <authorList>
            <person name="Kato S."/>
            <person name="Itoh T."/>
            <person name="Yuki M."/>
            <person name="Nagamori M."/>
            <person name="Ohnishi M."/>
            <person name="Uematsu K."/>
            <person name="Suzuki K."/>
            <person name="Takashina T."/>
            <person name="Ohkuma M."/>
        </authorList>
    </citation>
    <scope>NUCLEOTIDE SEQUENCE [LARGE SCALE GENOMIC DNA]</scope>
    <source>
        <strain evidence="7 8">NAS-02</strain>
    </source>
</reference>
<dbReference type="KEGG" id="ccai:NAS2_1537"/>
<dbReference type="GO" id="GO:0033281">
    <property type="term" value="C:TAT protein transport complex"/>
    <property type="evidence" value="ECO:0007669"/>
    <property type="project" value="UniProtKB-UniRule"/>
</dbReference>
<dbReference type="AlphaFoldDB" id="A0A4P2VG92"/>
<dbReference type="Proteomes" id="UP000509448">
    <property type="component" value="Chromosome"/>
</dbReference>
<accession>A0A4P2VG92</accession>
<sequence>MARAEAGVEEERSPSAEAKAEMGQERRPLLSHINELLRRLRRILITLGATFFVAFAFGVENVHLYGYTIPVPYPSIYHSIADYVIRAFIQDELPPGLHLININPFDPLFAAFYVSFLISLVVAVPVAVRELWAFVAPGLYRHERDMAKYALIPSFLLFVSGASFAYFIIVPFMMKFVLYYTQVLGVEPTISLKAFVNTVVSLTLATGVAFEYPLVMGALTFLGVVGARTWRRNWRWGVLGAFVIAWIISPGTTGGIIETTIGVILSVLYFIGVFAAYWIERRRGHPTRSYEDLR</sequence>
<keyword evidence="3 5" id="KW-1133">Transmembrane helix</keyword>
<feature type="compositionally biased region" description="Basic and acidic residues" evidence="6">
    <location>
        <begin position="9"/>
        <end position="23"/>
    </location>
</feature>
<dbReference type="GO" id="GO:0009977">
    <property type="term" value="F:proton motive force dependent protein transmembrane transporter activity"/>
    <property type="evidence" value="ECO:0007669"/>
    <property type="project" value="TreeGrafter"/>
</dbReference>
<comment type="similarity">
    <text evidence="5">Belongs to the TatC family.</text>
</comment>
<dbReference type="EMBL" id="AP018732">
    <property type="protein sequence ID" value="BBE42917.1"/>
    <property type="molecule type" value="Genomic_DNA"/>
</dbReference>
<keyword evidence="8" id="KW-1185">Reference proteome</keyword>
<feature type="transmembrane region" description="Helical" evidence="5">
    <location>
        <begin position="43"/>
        <end position="65"/>
    </location>
</feature>
<name>A0A4P2VG92_9ARCH</name>
<protein>
    <recommendedName>
        <fullName evidence="5">Sec-independent protein translocase protein TatC</fullName>
    </recommendedName>
</protein>
<dbReference type="OrthoDB" id="15305at2157"/>
<evidence type="ECO:0000256" key="6">
    <source>
        <dbReference type="SAM" id="MobiDB-lite"/>
    </source>
</evidence>
<keyword evidence="5" id="KW-0811">Translocation</keyword>
<gene>
    <name evidence="5" type="primary">tatC</name>
    <name evidence="7" type="ORF">NAS2_1537</name>
</gene>
<dbReference type="GO" id="GO:0043953">
    <property type="term" value="P:protein transport by the Tat complex"/>
    <property type="evidence" value="ECO:0007669"/>
    <property type="project" value="UniProtKB-UniRule"/>
</dbReference>
<keyword evidence="5" id="KW-1003">Cell membrane</keyword>
<keyword evidence="5" id="KW-0653">Protein transport</keyword>
<feature type="transmembrane region" description="Helical" evidence="5">
    <location>
        <begin position="194"/>
        <end position="222"/>
    </location>
</feature>
<comment type="function">
    <text evidence="5">Part of the twin-arginine translocation (Tat) system that transports large folded proteins containing a characteristic twin-arginine motif in their signal peptide across membranes.</text>
</comment>
<keyword evidence="5" id="KW-0813">Transport</keyword>
<dbReference type="InterPro" id="IPR002033">
    <property type="entry name" value="TatC"/>
</dbReference>
<feature type="transmembrane region" description="Helical" evidence="5">
    <location>
        <begin position="234"/>
        <end position="253"/>
    </location>
</feature>
<evidence type="ECO:0000256" key="4">
    <source>
        <dbReference type="ARBA" id="ARBA00023136"/>
    </source>
</evidence>
<evidence type="ECO:0000313" key="8">
    <source>
        <dbReference type="Proteomes" id="UP000509448"/>
    </source>
</evidence>
<feature type="region of interest" description="Disordered" evidence="6">
    <location>
        <begin position="1"/>
        <end position="23"/>
    </location>
</feature>
<keyword evidence="4 5" id="KW-0472">Membrane</keyword>